<sequence length="170" mass="18634">MMGSWGVGRGKTMLTDPVWPHTQFISTLSTLGIGLSGSSWRFSLPPLPTRGPDHPGTPKRGLYLRPPAIRTVGRNRGFRVARVNDVSGKRAGQPNSQLGRGGPEWKKTGQRGEEKGRASRNPRRSKKTRACEQGPSGNKPANGGLQKRRLEPMETVCGWWGWDLMGFGGF</sequence>
<reference evidence="2" key="1">
    <citation type="submission" date="2007-10" db="EMBL/GenBank/DDBJ databases">
        <title>NEDO human cDNA sequencing project focused on splicing variants.</title>
        <authorList>
            <person name="Wakamatsu A."/>
            <person name="Yamamoto J."/>
            <person name="Kimura K."/>
            <person name="Ishii S."/>
            <person name="Watanabe K."/>
            <person name="Sugiyama A."/>
            <person name="Murakawa K."/>
            <person name="Kaida T."/>
            <person name="Tsuchiya K."/>
            <person name="Fukuzumi Y."/>
            <person name="Kumagai A."/>
            <person name="Oishi Y."/>
            <person name="Yamamoto S."/>
            <person name="Ono Y."/>
            <person name="Komori Y."/>
            <person name="Yamazaki M."/>
            <person name="Kisu Y."/>
            <person name="Nishikawa T."/>
            <person name="Sugano S."/>
            <person name="Nomura N."/>
            <person name="Isogai T."/>
        </authorList>
    </citation>
    <scope>NUCLEOTIDE SEQUENCE</scope>
    <source>
        <tissue evidence="2">Hippocampus</tissue>
    </source>
</reference>
<organism evidence="2">
    <name type="scientific">Homo sapiens</name>
    <name type="common">Human</name>
    <dbReference type="NCBI Taxonomy" id="9606"/>
    <lineage>
        <taxon>Eukaryota</taxon>
        <taxon>Metazoa</taxon>
        <taxon>Chordata</taxon>
        <taxon>Craniata</taxon>
        <taxon>Vertebrata</taxon>
        <taxon>Euteleostomi</taxon>
        <taxon>Mammalia</taxon>
        <taxon>Eutheria</taxon>
        <taxon>Euarchontoglires</taxon>
        <taxon>Primates</taxon>
        <taxon>Haplorrhini</taxon>
        <taxon>Catarrhini</taxon>
        <taxon>Hominidae</taxon>
        <taxon>Homo</taxon>
    </lineage>
</organism>
<evidence type="ECO:0000313" key="2">
    <source>
        <dbReference type="EMBL" id="BAH12188.1"/>
    </source>
</evidence>
<accession>B7Z3F2</accession>
<protein>
    <submittedName>
        <fullName evidence="2">cDNA FLJ53557</fullName>
    </submittedName>
</protein>
<feature type="compositionally biased region" description="Basic and acidic residues" evidence="1">
    <location>
        <begin position="103"/>
        <end position="117"/>
    </location>
</feature>
<feature type="region of interest" description="Disordered" evidence="1">
    <location>
        <begin position="83"/>
        <end position="149"/>
    </location>
</feature>
<evidence type="ECO:0000256" key="1">
    <source>
        <dbReference type="SAM" id="MobiDB-lite"/>
    </source>
</evidence>
<dbReference type="EMBL" id="AK295794">
    <property type="protein sequence ID" value="BAH12188.1"/>
    <property type="molecule type" value="mRNA"/>
</dbReference>
<proteinExistence type="evidence at transcript level"/>
<dbReference type="AlphaFoldDB" id="B7Z3F2"/>
<feature type="compositionally biased region" description="Basic residues" evidence="1">
    <location>
        <begin position="118"/>
        <end position="128"/>
    </location>
</feature>
<name>B7Z3F2_HUMAN</name>